<evidence type="ECO:0000313" key="2">
    <source>
        <dbReference type="EMBL" id="MFC0559710.1"/>
    </source>
</evidence>
<dbReference type="EMBL" id="JBHLTR010000016">
    <property type="protein sequence ID" value="MFC0559710.1"/>
    <property type="molecule type" value="Genomic_DNA"/>
</dbReference>
<feature type="transmembrane region" description="Helical" evidence="1">
    <location>
        <begin position="148"/>
        <end position="165"/>
    </location>
</feature>
<proteinExistence type="predicted"/>
<keyword evidence="1" id="KW-1133">Transmembrane helix</keyword>
<keyword evidence="1" id="KW-0812">Transmembrane</keyword>
<dbReference type="Proteomes" id="UP001589833">
    <property type="component" value="Unassembled WGS sequence"/>
</dbReference>
<name>A0ABV6NG18_9BACI</name>
<keyword evidence="3" id="KW-1185">Reference proteome</keyword>
<gene>
    <name evidence="2" type="ORF">ACFFH4_11695</name>
</gene>
<evidence type="ECO:0000313" key="3">
    <source>
        <dbReference type="Proteomes" id="UP001589833"/>
    </source>
</evidence>
<evidence type="ECO:0000256" key="1">
    <source>
        <dbReference type="SAM" id="Phobius"/>
    </source>
</evidence>
<keyword evidence="1" id="KW-0472">Membrane</keyword>
<evidence type="ECO:0008006" key="4">
    <source>
        <dbReference type="Google" id="ProtNLM"/>
    </source>
</evidence>
<organism evidence="2 3">
    <name type="scientific">Halalkalibacter alkalisediminis</name>
    <dbReference type="NCBI Taxonomy" id="935616"/>
    <lineage>
        <taxon>Bacteria</taxon>
        <taxon>Bacillati</taxon>
        <taxon>Bacillota</taxon>
        <taxon>Bacilli</taxon>
        <taxon>Bacillales</taxon>
        <taxon>Bacillaceae</taxon>
        <taxon>Halalkalibacter</taxon>
    </lineage>
</organism>
<comment type="caution">
    <text evidence="2">The sequence shown here is derived from an EMBL/GenBank/DDBJ whole genome shotgun (WGS) entry which is preliminary data.</text>
</comment>
<feature type="transmembrane region" description="Helical" evidence="1">
    <location>
        <begin position="34"/>
        <end position="55"/>
    </location>
</feature>
<protein>
    <recommendedName>
        <fullName evidence="4">DUF4203 domain-containing protein</fullName>
    </recommendedName>
</protein>
<feature type="transmembrane region" description="Helical" evidence="1">
    <location>
        <begin position="61"/>
        <end position="81"/>
    </location>
</feature>
<sequence>MSTGLLLFFILSTFLFVCYYVVIAHYRQEEKMSLMMTAMAGGMTAGLLFGALMGILLRGDFVQSTILGIVIGMTIGAFLGLPAQLLATLEGMLAGLMGGMMGAMVGEMSPIGQEDTLLKFMFMISLIVFLFTVRLFYSETTSNMLQFLRNPLLALMLVLIVFLALENVGPFFPEHETDPKSHMHSVFPDDGY</sequence>
<dbReference type="RefSeq" id="WP_273845660.1">
    <property type="nucleotide sequence ID" value="NZ_JAQQWT010000014.1"/>
</dbReference>
<feature type="transmembrane region" description="Helical" evidence="1">
    <location>
        <begin position="6"/>
        <end position="22"/>
    </location>
</feature>
<reference evidence="2 3" key="1">
    <citation type="submission" date="2024-09" db="EMBL/GenBank/DDBJ databases">
        <authorList>
            <person name="Sun Q."/>
            <person name="Mori K."/>
        </authorList>
    </citation>
    <scope>NUCLEOTIDE SEQUENCE [LARGE SCALE GENOMIC DNA]</scope>
    <source>
        <strain evidence="2 3">NCAIM B.02301</strain>
    </source>
</reference>
<feature type="transmembrane region" description="Helical" evidence="1">
    <location>
        <begin position="117"/>
        <end position="136"/>
    </location>
</feature>
<accession>A0ABV6NG18</accession>